<dbReference type="OrthoDB" id="8178576at2759"/>
<protein>
    <submittedName>
        <fullName evidence="2">Uncharacterized protein</fullName>
    </submittedName>
</protein>
<evidence type="ECO:0000313" key="3">
    <source>
        <dbReference type="Proteomes" id="UP000291343"/>
    </source>
</evidence>
<comment type="caution">
    <text evidence="2">The sequence shown here is derived from an EMBL/GenBank/DDBJ whole genome shotgun (WGS) entry which is preliminary data.</text>
</comment>
<gene>
    <name evidence="2" type="ORF">LSTR_LSTR004849</name>
</gene>
<accession>A0A482WI40</accession>
<dbReference type="InParanoid" id="A0A482WI40"/>
<keyword evidence="3" id="KW-1185">Reference proteome</keyword>
<dbReference type="PANTHER" id="PTHR39945:SF1">
    <property type="entry name" value="FI14129P"/>
    <property type="match status" value="1"/>
</dbReference>
<evidence type="ECO:0000313" key="2">
    <source>
        <dbReference type="EMBL" id="RZF33163.1"/>
    </source>
</evidence>
<dbReference type="PANTHER" id="PTHR39945">
    <property type="entry name" value="FI14129P"/>
    <property type="match status" value="1"/>
</dbReference>
<dbReference type="AlphaFoldDB" id="A0A482WI40"/>
<name>A0A482WI40_LAOST</name>
<dbReference type="SMR" id="A0A482WI40"/>
<dbReference type="Proteomes" id="UP000291343">
    <property type="component" value="Unassembled WGS sequence"/>
</dbReference>
<feature type="transmembrane region" description="Helical" evidence="1">
    <location>
        <begin position="21"/>
        <end position="38"/>
    </location>
</feature>
<evidence type="ECO:0000256" key="1">
    <source>
        <dbReference type="SAM" id="Phobius"/>
    </source>
</evidence>
<dbReference type="EMBL" id="QKKF02034760">
    <property type="protein sequence ID" value="RZF33163.1"/>
    <property type="molecule type" value="Genomic_DNA"/>
</dbReference>
<keyword evidence="1" id="KW-0472">Membrane</keyword>
<keyword evidence="1" id="KW-1133">Transmembrane helix</keyword>
<reference evidence="2 3" key="1">
    <citation type="journal article" date="2017" name="Gigascience">
        <title>Genome sequence of the small brown planthopper, Laodelphax striatellus.</title>
        <authorList>
            <person name="Zhu J."/>
            <person name="Jiang F."/>
            <person name="Wang X."/>
            <person name="Yang P."/>
            <person name="Bao Y."/>
            <person name="Zhao W."/>
            <person name="Wang W."/>
            <person name="Lu H."/>
            <person name="Wang Q."/>
            <person name="Cui N."/>
            <person name="Li J."/>
            <person name="Chen X."/>
            <person name="Luo L."/>
            <person name="Yu J."/>
            <person name="Kang L."/>
            <person name="Cui F."/>
        </authorList>
    </citation>
    <scope>NUCLEOTIDE SEQUENCE [LARGE SCALE GENOMIC DNA]</scope>
    <source>
        <strain evidence="2">Lst14</strain>
    </source>
</reference>
<keyword evidence="1" id="KW-0812">Transmembrane</keyword>
<proteinExistence type="predicted"/>
<organism evidence="2 3">
    <name type="scientific">Laodelphax striatellus</name>
    <name type="common">Small brown planthopper</name>
    <name type="synonym">Delphax striatella</name>
    <dbReference type="NCBI Taxonomy" id="195883"/>
    <lineage>
        <taxon>Eukaryota</taxon>
        <taxon>Metazoa</taxon>
        <taxon>Ecdysozoa</taxon>
        <taxon>Arthropoda</taxon>
        <taxon>Hexapoda</taxon>
        <taxon>Insecta</taxon>
        <taxon>Pterygota</taxon>
        <taxon>Neoptera</taxon>
        <taxon>Paraneoptera</taxon>
        <taxon>Hemiptera</taxon>
        <taxon>Auchenorrhyncha</taxon>
        <taxon>Fulgoroidea</taxon>
        <taxon>Delphacidae</taxon>
        <taxon>Criomorphinae</taxon>
        <taxon>Laodelphax</taxon>
    </lineage>
</organism>
<sequence length="120" mass="13558">MLSCSSLYKKINKDFYLKRSLIIITVITLICVLSSVWGSPASYKPPGFHDGSSIGYEDLEDKCNTDESVQILCQTCAKVTKSEIVYPMCCTNKEDARVCYSGNNVYESRISSLEERYEQN</sequence>